<name>A0A7C4YA33_UNCW3</name>
<dbReference type="GO" id="GO:0016887">
    <property type="term" value="F:ATP hydrolysis activity"/>
    <property type="evidence" value="ECO:0007669"/>
    <property type="project" value="InterPro"/>
</dbReference>
<dbReference type="SMART" id="SM00382">
    <property type="entry name" value="AAA"/>
    <property type="match status" value="1"/>
</dbReference>
<evidence type="ECO:0000313" key="3">
    <source>
        <dbReference type="EMBL" id="HGW91924.1"/>
    </source>
</evidence>
<dbReference type="Pfam" id="PF07728">
    <property type="entry name" value="AAA_5"/>
    <property type="match status" value="1"/>
</dbReference>
<dbReference type="InterPro" id="IPR003593">
    <property type="entry name" value="AAA+_ATPase"/>
</dbReference>
<evidence type="ECO:0000259" key="2">
    <source>
        <dbReference type="SMART" id="SM00382"/>
    </source>
</evidence>
<organism evidence="3">
    <name type="scientific">candidate division WOR-3 bacterium</name>
    <dbReference type="NCBI Taxonomy" id="2052148"/>
    <lineage>
        <taxon>Bacteria</taxon>
        <taxon>Bacteria division WOR-3</taxon>
    </lineage>
</organism>
<feature type="coiled-coil region" evidence="1">
    <location>
        <begin position="784"/>
        <end position="811"/>
    </location>
</feature>
<dbReference type="InterPro" id="IPR011704">
    <property type="entry name" value="ATPase_dyneun-rel_AAA"/>
</dbReference>
<protein>
    <recommendedName>
        <fullName evidence="2">AAA+ ATPase domain-containing protein</fullName>
    </recommendedName>
</protein>
<gene>
    <name evidence="3" type="ORF">ENV67_05220</name>
</gene>
<dbReference type="EMBL" id="DTHG01000067">
    <property type="protein sequence ID" value="HGW91924.1"/>
    <property type="molecule type" value="Genomic_DNA"/>
</dbReference>
<dbReference type="GO" id="GO:0005524">
    <property type="term" value="F:ATP binding"/>
    <property type="evidence" value="ECO:0007669"/>
    <property type="project" value="InterPro"/>
</dbReference>
<feature type="domain" description="AAA+ ATPase" evidence="2">
    <location>
        <begin position="531"/>
        <end position="710"/>
    </location>
</feature>
<keyword evidence="1" id="KW-0175">Coiled coil</keyword>
<accession>A0A7C4YA33</accession>
<evidence type="ECO:0000256" key="1">
    <source>
        <dbReference type="SAM" id="Coils"/>
    </source>
</evidence>
<sequence length="815" mass="95284">MDEKKFKDAVWKYVCGRTLEQISKICEKFDNIRILLCEKGDAQDRSSFRKIARCKDDDKPVNINKLKNEIINLISNLDLIFDWYPAYKDEIIDIDKILEKKGEFVKLAIEKERYLDEEDLERIIDYDREIKKDGELVKMAIEKKEYLYEEGLKLIIDYDRELKKDGELVKYLIEKRGYIGVEGLKRIIDYDRELKKDGELVKMALKKQSVYSGKEELNFIIKLIINYCIELGVKGIELFKQAIENPSYYPLYSENYGLIINYDRELKKDGELIKYAIEKKGGIGVEELKLIIDYDRELKKDGELIKYAIEKKGGIDVEELKLIIDYDRELKKDGELVKIAIEKKGYLYEKDLKLIIDYDRELKKDGELVKLAIEKIGDIGVEELKLTIDYDRELKKDGELMKLAIERSEIGTGELELIIEYDKELKKDGEFVKYLVENDKIENPVNSDLLSLIYKYDKTLNNDFALINYLLNKKLNVEGDIFKGIDKELGVKKALEIKGFDEILDEFYKIKDIFYYKENLLSELYSAIKIDPHFVILSGPPGTGKTAFAILFAAVYLGIELDKDVNNVRELLDEIQREQTFKDYAIIVRTRPEWTNPKDIIGYRDINGNFREGIIYRLLESAGKDENKEKTYFIIFDEFNLSHPEHYLSDIISVIESGGFIITDNGEIPYNKNIFIIATVNNDETTQNLSPRLLSRAHKIEIKTDWELIKEENEIKEILKAFDESLSKIGFGLGYRDYYQCKEFLKECKESFDKNEALDIFLKNKLIPKLRGGEELHKCLTEMIDIAEKKLRKDSETKKSLEDKLKELELKGFIS</sequence>
<dbReference type="AlphaFoldDB" id="A0A7C4YA33"/>
<comment type="caution">
    <text evidence="3">The sequence shown here is derived from an EMBL/GenBank/DDBJ whole genome shotgun (WGS) entry which is preliminary data.</text>
</comment>
<proteinExistence type="predicted"/>
<dbReference type="SUPFAM" id="SSF52540">
    <property type="entry name" value="P-loop containing nucleoside triphosphate hydrolases"/>
    <property type="match status" value="1"/>
</dbReference>
<reference evidence="3" key="1">
    <citation type="journal article" date="2020" name="mSystems">
        <title>Genome- and Community-Level Interaction Insights into Carbon Utilization and Element Cycling Functions of Hydrothermarchaeota in Hydrothermal Sediment.</title>
        <authorList>
            <person name="Zhou Z."/>
            <person name="Liu Y."/>
            <person name="Xu W."/>
            <person name="Pan J."/>
            <person name="Luo Z.H."/>
            <person name="Li M."/>
        </authorList>
    </citation>
    <scope>NUCLEOTIDE SEQUENCE [LARGE SCALE GENOMIC DNA]</scope>
    <source>
        <strain evidence="3">SpSt-780</strain>
    </source>
</reference>
<dbReference type="InterPro" id="IPR027417">
    <property type="entry name" value="P-loop_NTPase"/>
</dbReference>
<dbReference type="Gene3D" id="3.40.50.300">
    <property type="entry name" value="P-loop containing nucleotide triphosphate hydrolases"/>
    <property type="match status" value="1"/>
</dbReference>